<accession>A0A8T3CTN0</accession>
<feature type="transmembrane region" description="Helical" evidence="7">
    <location>
        <begin position="137"/>
        <end position="158"/>
    </location>
</feature>
<dbReference type="InterPro" id="IPR007237">
    <property type="entry name" value="CD20-like"/>
</dbReference>
<dbReference type="PANTHER" id="PTHR23320">
    <property type="entry name" value="MEMBRANE-SPANNING 4-DOMAINS SUBFAMILY A MS4A -RELATED"/>
    <property type="match status" value="1"/>
</dbReference>
<dbReference type="GO" id="GO:0016020">
    <property type="term" value="C:membrane"/>
    <property type="evidence" value="ECO:0007669"/>
    <property type="project" value="UniProtKB-SubCell"/>
</dbReference>
<evidence type="ECO:0008006" key="10">
    <source>
        <dbReference type="Google" id="ProtNLM"/>
    </source>
</evidence>
<gene>
    <name evidence="8" type="ORF">AGOR_G00209490</name>
</gene>
<evidence type="ECO:0000256" key="2">
    <source>
        <dbReference type="ARBA" id="ARBA00009565"/>
    </source>
</evidence>
<evidence type="ECO:0000256" key="1">
    <source>
        <dbReference type="ARBA" id="ARBA00004141"/>
    </source>
</evidence>
<feature type="transmembrane region" description="Helical" evidence="7">
    <location>
        <begin position="198"/>
        <end position="219"/>
    </location>
</feature>
<evidence type="ECO:0000313" key="9">
    <source>
        <dbReference type="Proteomes" id="UP000829720"/>
    </source>
</evidence>
<comment type="caution">
    <text evidence="8">The sequence shown here is derived from an EMBL/GenBank/DDBJ whole genome shotgun (WGS) entry which is preliminary data.</text>
</comment>
<protein>
    <recommendedName>
        <fullName evidence="10">Membrane-spanning 4-domains subfamily A member 4A-like</fullName>
    </recommendedName>
</protein>
<comment type="similarity">
    <text evidence="2">Belongs to the MS4A family.</text>
</comment>
<dbReference type="PANTHER" id="PTHR23320:SF128">
    <property type="entry name" value="MEMBRANE-SPANNING 4-DOMAINS SUBFAMILY A MEMBER 4A"/>
    <property type="match status" value="1"/>
</dbReference>
<keyword evidence="3 7" id="KW-0812">Transmembrane</keyword>
<evidence type="ECO:0000313" key="8">
    <source>
        <dbReference type="EMBL" id="KAI1885995.1"/>
    </source>
</evidence>
<feature type="transmembrane region" description="Helical" evidence="7">
    <location>
        <begin position="76"/>
        <end position="97"/>
    </location>
</feature>
<organism evidence="8 9">
    <name type="scientific">Albula goreensis</name>
    <dbReference type="NCBI Taxonomy" id="1534307"/>
    <lineage>
        <taxon>Eukaryota</taxon>
        <taxon>Metazoa</taxon>
        <taxon>Chordata</taxon>
        <taxon>Craniata</taxon>
        <taxon>Vertebrata</taxon>
        <taxon>Euteleostomi</taxon>
        <taxon>Actinopterygii</taxon>
        <taxon>Neopterygii</taxon>
        <taxon>Teleostei</taxon>
        <taxon>Albuliformes</taxon>
        <taxon>Albulidae</taxon>
        <taxon>Albula</taxon>
    </lineage>
</organism>
<dbReference type="AlphaFoldDB" id="A0A8T3CTN0"/>
<proteinExistence type="inferred from homology"/>
<keyword evidence="5 7" id="KW-0472">Membrane</keyword>
<dbReference type="Proteomes" id="UP000829720">
    <property type="component" value="Unassembled WGS sequence"/>
</dbReference>
<sequence length="289" mass="31244">MRVNRNFPGRGGSMANCPFEVFTLHRLQFQRAFERLRASLQSTTAVPTTDTTVHLPCTIPNVSTILEKFLKGEPKALGTVQIMIAMIMLLFGTVMAVSTESLVLYSGIVYWGSIIYISSGALSIASSNQLSPCKVKGALGMNIFSTITAGIAIILLSLDFVVNFRNYYCHGSSSESYGYYSCKKLQNMYQSSSNGMSGVLLVFSILEFIVSIYVSAFACRGVCDSPSPQIIYMPHASTQTSSMVPGNPLIPAVNTCEMTFPPNVGQGVVGSSDGSIPSEKPPEYVEVFP</sequence>
<dbReference type="InterPro" id="IPR030417">
    <property type="entry name" value="MS4A"/>
</dbReference>
<evidence type="ECO:0000256" key="5">
    <source>
        <dbReference type="ARBA" id="ARBA00023136"/>
    </source>
</evidence>
<name>A0A8T3CTN0_9TELE</name>
<keyword evidence="4 7" id="KW-1133">Transmembrane helix</keyword>
<evidence type="ECO:0000256" key="6">
    <source>
        <dbReference type="SAM" id="MobiDB-lite"/>
    </source>
</evidence>
<evidence type="ECO:0000256" key="4">
    <source>
        <dbReference type="ARBA" id="ARBA00022989"/>
    </source>
</evidence>
<dbReference type="EMBL" id="JAERUA010000020">
    <property type="protein sequence ID" value="KAI1885995.1"/>
    <property type="molecule type" value="Genomic_DNA"/>
</dbReference>
<dbReference type="Pfam" id="PF04103">
    <property type="entry name" value="CD20"/>
    <property type="match status" value="1"/>
</dbReference>
<evidence type="ECO:0000256" key="3">
    <source>
        <dbReference type="ARBA" id="ARBA00022692"/>
    </source>
</evidence>
<reference evidence="8" key="1">
    <citation type="submission" date="2021-01" db="EMBL/GenBank/DDBJ databases">
        <authorList>
            <person name="Zahm M."/>
            <person name="Roques C."/>
            <person name="Cabau C."/>
            <person name="Klopp C."/>
            <person name="Donnadieu C."/>
            <person name="Jouanno E."/>
            <person name="Lampietro C."/>
            <person name="Louis A."/>
            <person name="Herpin A."/>
            <person name="Echchiki A."/>
            <person name="Berthelot C."/>
            <person name="Parey E."/>
            <person name="Roest-Crollius H."/>
            <person name="Braasch I."/>
            <person name="Postlethwait J."/>
            <person name="Bobe J."/>
            <person name="Montfort J."/>
            <person name="Bouchez O."/>
            <person name="Begum T."/>
            <person name="Mejri S."/>
            <person name="Adams A."/>
            <person name="Chen W.-J."/>
            <person name="Guiguen Y."/>
        </authorList>
    </citation>
    <scope>NUCLEOTIDE SEQUENCE</scope>
    <source>
        <tissue evidence="8">Blood</tissue>
    </source>
</reference>
<evidence type="ECO:0000256" key="7">
    <source>
        <dbReference type="SAM" id="Phobius"/>
    </source>
</evidence>
<comment type="subcellular location">
    <subcellularLocation>
        <location evidence="1">Membrane</location>
        <topology evidence="1">Multi-pass membrane protein</topology>
    </subcellularLocation>
</comment>
<feature type="transmembrane region" description="Helical" evidence="7">
    <location>
        <begin position="103"/>
        <end position="125"/>
    </location>
</feature>
<keyword evidence="9" id="KW-1185">Reference proteome</keyword>
<feature type="region of interest" description="Disordered" evidence="6">
    <location>
        <begin position="269"/>
        <end position="289"/>
    </location>
</feature>
<dbReference type="OrthoDB" id="10071849at2759"/>